<keyword evidence="1" id="KW-1133">Transmembrane helix</keyword>
<evidence type="ECO:0000313" key="3">
    <source>
        <dbReference type="Proteomes" id="UP000769617"/>
    </source>
</evidence>
<dbReference type="RefSeq" id="WP_219792993.1">
    <property type="nucleotide sequence ID" value="NZ_JAHYCA010000006.1"/>
</dbReference>
<gene>
    <name evidence="2" type="ORF">KPL81_15710</name>
</gene>
<keyword evidence="1" id="KW-0812">Transmembrane</keyword>
<reference evidence="2 3" key="1">
    <citation type="submission" date="2021-07" db="EMBL/GenBank/DDBJ databases">
        <authorList>
            <person name="So Y."/>
        </authorList>
    </citation>
    <scope>NUCLEOTIDE SEQUENCE [LARGE SCALE GENOMIC DNA]</scope>
    <source>
        <strain evidence="2 3">Y3S6</strain>
    </source>
</reference>
<name>A0ABS6ZUJ8_9GAMM</name>
<feature type="transmembrane region" description="Helical" evidence="1">
    <location>
        <begin position="197"/>
        <end position="218"/>
    </location>
</feature>
<evidence type="ECO:0000313" key="2">
    <source>
        <dbReference type="EMBL" id="MBW6392599.1"/>
    </source>
</evidence>
<protein>
    <submittedName>
        <fullName evidence="2">Uncharacterized protein</fullName>
    </submittedName>
</protein>
<feature type="transmembrane region" description="Helical" evidence="1">
    <location>
        <begin position="6"/>
        <end position="26"/>
    </location>
</feature>
<proteinExistence type="predicted"/>
<dbReference type="Proteomes" id="UP000769617">
    <property type="component" value="Unassembled WGS sequence"/>
</dbReference>
<feature type="transmembrane region" description="Helical" evidence="1">
    <location>
        <begin position="224"/>
        <end position="245"/>
    </location>
</feature>
<evidence type="ECO:0000256" key="1">
    <source>
        <dbReference type="SAM" id="Phobius"/>
    </source>
</evidence>
<feature type="transmembrane region" description="Helical" evidence="1">
    <location>
        <begin position="377"/>
        <end position="403"/>
    </location>
</feature>
<keyword evidence="1" id="KW-0472">Membrane</keyword>
<comment type="caution">
    <text evidence="2">The sequence shown here is derived from an EMBL/GenBank/DDBJ whole genome shotgun (WGS) entry which is preliminary data.</text>
</comment>
<dbReference type="EMBL" id="JAHYCA010000006">
    <property type="protein sequence ID" value="MBW6392599.1"/>
    <property type="molecule type" value="Genomic_DNA"/>
</dbReference>
<accession>A0ABS6ZUJ8</accession>
<feature type="transmembrane region" description="Helical" evidence="1">
    <location>
        <begin position="333"/>
        <end position="357"/>
    </location>
</feature>
<sequence>MIEVLFMQVFFLILAVLSLVFTISSMKKVAVSKILRKRKLKSFECRQLGEKEKVVASLGVAFTGELYQGGGAFSIEGAVERLNFYYRGFHTETRYYLEGLEVIFPFDALDHIKEYNQAEVVDVGEGKVGVISLNGSFDIVDAAERHNLHFRIAFLEGRIGVFEDRFSDSKDKKIEILKVFEDFDKTYFPKRYDSESLAFASMHLFGIFASLIASGATFVGLHDWMLGFCFLLPLPVFIYFIFILAPKSFNKDYLEGSRIYKVKGDLSFSGKGVHVAEIGPVDQVYLPPQWRDVMPGKICDQVFYLLVNYYGGCELCGVERYTSKEVPLVSKKWVLFAGPAYVSMLSLFIALLSMYFVDSLPFLSYPWKDVGEVGGGNFVLLFVVFFGFVVFLATFPVYCFLLSRYRKGVSFSRKKARLVIDCLIN</sequence>
<organism evidence="2 3">
    <name type="scientific">Billgrantia antri</name>
    <dbReference type="NCBI Taxonomy" id="2846777"/>
    <lineage>
        <taxon>Bacteria</taxon>
        <taxon>Pseudomonadati</taxon>
        <taxon>Pseudomonadota</taxon>
        <taxon>Gammaproteobacteria</taxon>
        <taxon>Oceanospirillales</taxon>
        <taxon>Halomonadaceae</taxon>
        <taxon>Billgrantia</taxon>
    </lineage>
</organism>
<keyword evidence="3" id="KW-1185">Reference proteome</keyword>